<evidence type="ECO:0000313" key="2">
    <source>
        <dbReference type="Proteomes" id="UP000887116"/>
    </source>
</evidence>
<gene>
    <name evidence="1" type="ORF">TNCT_583281</name>
</gene>
<sequence length="148" mass="16744">MLLDCYRMWLPAFDAAGLLPDVAAFLLCCFWICSRQSLPAFDGAAPDAESAIRWSLSAFLSLEAIFWISLLPLCADIITLRCCTLVTRIPLPPTFQATGFSLPHTLQTLLTSRSTLGFFFQVWPIFLSRGLMRRHHSFMANKQCWHSL</sequence>
<keyword evidence="2" id="KW-1185">Reference proteome</keyword>
<organism evidence="1 2">
    <name type="scientific">Trichonephila clavata</name>
    <name type="common">Joro spider</name>
    <name type="synonym">Nephila clavata</name>
    <dbReference type="NCBI Taxonomy" id="2740835"/>
    <lineage>
        <taxon>Eukaryota</taxon>
        <taxon>Metazoa</taxon>
        <taxon>Ecdysozoa</taxon>
        <taxon>Arthropoda</taxon>
        <taxon>Chelicerata</taxon>
        <taxon>Arachnida</taxon>
        <taxon>Araneae</taxon>
        <taxon>Araneomorphae</taxon>
        <taxon>Entelegynae</taxon>
        <taxon>Araneoidea</taxon>
        <taxon>Nephilidae</taxon>
        <taxon>Trichonephila</taxon>
    </lineage>
</organism>
<accession>A0A8X6H4C2</accession>
<evidence type="ECO:0000313" key="1">
    <source>
        <dbReference type="EMBL" id="GFR14915.1"/>
    </source>
</evidence>
<dbReference type="Proteomes" id="UP000887116">
    <property type="component" value="Unassembled WGS sequence"/>
</dbReference>
<comment type="caution">
    <text evidence="1">The sequence shown here is derived from an EMBL/GenBank/DDBJ whole genome shotgun (WGS) entry which is preliminary data.</text>
</comment>
<dbReference type="EMBL" id="BMAO01027168">
    <property type="protein sequence ID" value="GFR14915.1"/>
    <property type="molecule type" value="Genomic_DNA"/>
</dbReference>
<protein>
    <submittedName>
        <fullName evidence="1">Uncharacterized protein</fullName>
    </submittedName>
</protein>
<name>A0A8X6H4C2_TRICU</name>
<reference evidence="1" key="1">
    <citation type="submission" date="2020-07" db="EMBL/GenBank/DDBJ databases">
        <title>Multicomponent nature underlies the extraordinary mechanical properties of spider dragline silk.</title>
        <authorList>
            <person name="Kono N."/>
            <person name="Nakamura H."/>
            <person name="Mori M."/>
            <person name="Yoshida Y."/>
            <person name="Ohtoshi R."/>
            <person name="Malay A.D."/>
            <person name="Moran D.A.P."/>
            <person name="Tomita M."/>
            <person name="Numata K."/>
            <person name="Arakawa K."/>
        </authorList>
    </citation>
    <scope>NUCLEOTIDE SEQUENCE</scope>
</reference>
<proteinExistence type="predicted"/>
<dbReference type="AlphaFoldDB" id="A0A8X6H4C2"/>